<evidence type="ECO:0000256" key="1">
    <source>
        <dbReference type="SAM" id="MobiDB-lite"/>
    </source>
</evidence>
<accession>A0A7R9QQH2</accession>
<proteinExistence type="predicted"/>
<dbReference type="OrthoDB" id="6415313at2759"/>
<reference evidence="2" key="1">
    <citation type="submission" date="2020-11" db="EMBL/GenBank/DDBJ databases">
        <authorList>
            <person name="Tran Van P."/>
        </authorList>
    </citation>
    <scope>NUCLEOTIDE SEQUENCE</scope>
</reference>
<protein>
    <submittedName>
        <fullName evidence="2">Uncharacterized protein</fullName>
    </submittedName>
</protein>
<keyword evidence="3" id="KW-1185">Reference proteome</keyword>
<organism evidence="2">
    <name type="scientific">Oppiella nova</name>
    <dbReference type="NCBI Taxonomy" id="334625"/>
    <lineage>
        <taxon>Eukaryota</taxon>
        <taxon>Metazoa</taxon>
        <taxon>Ecdysozoa</taxon>
        <taxon>Arthropoda</taxon>
        <taxon>Chelicerata</taxon>
        <taxon>Arachnida</taxon>
        <taxon>Acari</taxon>
        <taxon>Acariformes</taxon>
        <taxon>Sarcoptiformes</taxon>
        <taxon>Oribatida</taxon>
        <taxon>Brachypylina</taxon>
        <taxon>Oppioidea</taxon>
        <taxon>Oppiidae</taxon>
        <taxon>Oppiella</taxon>
    </lineage>
</organism>
<dbReference type="Proteomes" id="UP000728032">
    <property type="component" value="Unassembled WGS sequence"/>
</dbReference>
<feature type="region of interest" description="Disordered" evidence="1">
    <location>
        <begin position="113"/>
        <end position="146"/>
    </location>
</feature>
<evidence type="ECO:0000313" key="2">
    <source>
        <dbReference type="EMBL" id="CAD7654552.1"/>
    </source>
</evidence>
<feature type="non-terminal residue" evidence="2">
    <location>
        <position position="1"/>
    </location>
</feature>
<sequence>ISSSTTVYVFEPSDDNLLSANLTDCSEWRFPWLIIVCIVLTVVEREPSEVDDYDPYHVNWISPNTGFGSRMSLNRTAVLNNSFNDSNKSNKSLRSHHLVYYRDHFVPKHYSTLQPPLQHTRPLSRYSTHSSKSKTSQKSRISQKSQKLPKIIEIDYSNDFKPYTYSLR</sequence>
<gene>
    <name evidence="2" type="ORF">ONB1V03_LOCUS11199</name>
</gene>
<name>A0A7R9QQH2_9ACAR</name>
<dbReference type="AlphaFoldDB" id="A0A7R9QQH2"/>
<evidence type="ECO:0000313" key="3">
    <source>
        <dbReference type="Proteomes" id="UP000728032"/>
    </source>
</evidence>
<dbReference type="EMBL" id="CAJPVJ010008161">
    <property type="protein sequence ID" value="CAG2171739.1"/>
    <property type="molecule type" value="Genomic_DNA"/>
</dbReference>
<dbReference type="EMBL" id="OC922986">
    <property type="protein sequence ID" value="CAD7654552.1"/>
    <property type="molecule type" value="Genomic_DNA"/>
</dbReference>